<evidence type="ECO:0000313" key="1">
    <source>
        <dbReference type="EMBL" id="ACZ39888.1"/>
    </source>
</evidence>
<accession>D1CAU1</accession>
<dbReference type="KEGG" id="sti:Sthe_2473"/>
<proteinExistence type="predicted"/>
<dbReference type="AlphaFoldDB" id="D1CAU1"/>
<dbReference type="Proteomes" id="UP000002027">
    <property type="component" value="Chromosome 2"/>
</dbReference>
<reference evidence="1 2" key="2">
    <citation type="journal article" date="2010" name="Stand. Genomic Sci.">
        <title>Complete genome sequence of Desulfohalobium retbaense type strain (HR(100)).</title>
        <authorList>
            <person name="Spring S."/>
            <person name="Nolan M."/>
            <person name="Lapidus A."/>
            <person name="Glavina Del Rio T."/>
            <person name="Copeland A."/>
            <person name="Tice H."/>
            <person name="Cheng J.F."/>
            <person name="Lucas S."/>
            <person name="Land M."/>
            <person name="Chen F."/>
            <person name="Bruce D."/>
            <person name="Goodwin L."/>
            <person name="Pitluck S."/>
            <person name="Ivanova N."/>
            <person name="Mavromatis K."/>
            <person name="Mikhailova N."/>
            <person name="Pati A."/>
            <person name="Chen A."/>
            <person name="Palaniappan K."/>
            <person name="Hauser L."/>
            <person name="Chang Y.J."/>
            <person name="Jeffries C.D."/>
            <person name="Munk C."/>
            <person name="Kiss H."/>
            <person name="Chain P."/>
            <person name="Han C."/>
            <person name="Brettin T."/>
            <person name="Detter J.C."/>
            <person name="Schuler E."/>
            <person name="Goker M."/>
            <person name="Rohde M."/>
            <person name="Bristow J."/>
            <person name="Eisen J.A."/>
            <person name="Markowitz V."/>
            <person name="Hugenholtz P."/>
            <person name="Kyrpides N.C."/>
            <person name="Klenk H.P."/>
        </authorList>
    </citation>
    <scope>NUCLEOTIDE SEQUENCE [LARGE SCALE GENOMIC DNA]</scope>
    <source>
        <strain evidence="2">ATCC 49802 / DSM 20745 / S 6022</strain>
    </source>
</reference>
<keyword evidence="2" id="KW-1185">Reference proteome</keyword>
<gene>
    <name evidence="1" type="ordered locus">Sthe_2473</name>
</gene>
<dbReference type="EMBL" id="CP001824">
    <property type="protein sequence ID" value="ACZ39888.1"/>
    <property type="molecule type" value="Genomic_DNA"/>
</dbReference>
<dbReference type="STRING" id="479434.Sthe_2473"/>
<evidence type="ECO:0000313" key="2">
    <source>
        <dbReference type="Proteomes" id="UP000002027"/>
    </source>
</evidence>
<name>D1CAU1_SPHTD</name>
<sequence length="83" mass="9023">MWGNTDFNWLIGERPSGGGLVALSGAANNQMDSWANGSNTNAAGYDNWDGTGDCQTFHAFGRDNNVAFWNSDEVSSWRTNRGC</sequence>
<dbReference type="InParanoid" id="D1CAU1"/>
<reference evidence="2" key="1">
    <citation type="submission" date="2009-11" db="EMBL/GenBank/DDBJ databases">
        <title>The complete chromosome 2 of Sphaerobacter thermophilus DSM 20745.</title>
        <authorList>
            <person name="Lucas S."/>
            <person name="Copeland A."/>
            <person name="Lapidus A."/>
            <person name="Glavina del Rio T."/>
            <person name="Dalin E."/>
            <person name="Tice H."/>
            <person name="Bruce D."/>
            <person name="Goodwin L."/>
            <person name="Pitluck S."/>
            <person name="Kyrpides N."/>
            <person name="Mavromatis K."/>
            <person name="Ivanova N."/>
            <person name="Mikhailova N."/>
            <person name="LaButti K.M."/>
            <person name="Clum A."/>
            <person name="Sun H.I."/>
            <person name="Brettin T."/>
            <person name="Detter J.C."/>
            <person name="Han C."/>
            <person name="Larimer F."/>
            <person name="Land M."/>
            <person name="Hauser L."/>
            <person name="Markowitz V."/>
            <person name="Cheng J.F."/>
            <person name="Hugenholtz P."/>
            <person name="Woyke T."/>
            <person name="Wu D."/>
            <person name="Steenblock K."/>
            <person name="Schneider S."/>
            <person name="Pukall R."/>
            <person name="Goeker M."/>
            <person name="Klenk H.P."/>
            <person name="Eisen J.A."/>
        </authorList>
    </citation>
    <scope>NUCLEOTIDE SEQUENCE [LARGE SCALE GENOMIC DNA]</scope>
    <source>
        <strain evidence="2">ATCC 49802 / DSM 20745 / S 6022</strain>
    </source>
</reference>
<organism evidence="1 2">
    <name type="scientific">Sphaerobacter thermophilus (strain ATCC 49802 / DSM 20745 / KCCM 41009 / NCIMB 13125 / S 6022)</name>
    <dbReference type="NCBI Taxonomy" id="479434"/>
    <lineage>
        <taxon>Bacteria</taxon>
        <taxon>Pseudomonadati</taxon>
        <taxon>Thermomicrobiota</taxon>
        <taxon>Thermomicrobia</taxon>
        <taxon>Sphaerobacterales</taxon>
        <taxon>Sphaerobacterineae</taxon>
        <taxon>Sphaerobacteraceae</taxon>
        <taxon>Sphaerobacter</taxon>
    </lineage>
</organism>
<dbReference type="HOGENOM" id="CLU_193851_0_0_0"/>
<protein>
    <submittedName>
        <fullName evidence="1">Uncharacterized protein</fullName>
    </submittedName>
</protein>